<name>A0A194ADV5_9BACT</name>
<dbReference type="EMBL" id="BDFE01000004">
    <property type="protein sequence ID" value="GAU07518.1"/>
    <property type="molecule type" value="Genomic_DNA"/>
</dbReference>
<evidence type="ECO:0000313" key="3">
    <source>
        <dbReference type="EMBL" id="GAU07518.1"/>
    </source>
</evidence>
<dbReference type="STRING" id="1592317.DPF_0203"/>
<dbReference type="InterPro" id="IPR041414">
    <property type="entry name" value="Raco-like_middle"/>
</dbReference>
<dbReference type="AlphaFoldDB" id="A0A194ADV5"/>
<feature type="domain" description="RACo-like middle region" evidence="2">
    <location>
        <begin position="114"/>
        <end position="257"/>
    </location>
</feature>
<dbReference type="Gene3D" id="3.10.20.30">
    <property type="match status" value="1"/>
</dbReference>
<proteinExistence type="predicted"/>
<dbReference type="InterPro" id="IPR052911">
    <property type="entry name" value="Corrinoid_activation_enz"/>
</dbReference>
<dbReference type="Pfam" id="PF17651">
    <property type="entry name" value="Raco_middle"/>
    <property type="match status" value="1"/>
</dbReference>
<protein>
    <submittedName>
        <fullName evidence="3">Ferredoxin</fullName>
    </submittedName>
</protein>
<evidence type="ECO:0000259" key="2">
    <source>
        <dbReference type="Pfam" id="PF17651"/>
    </source>
</evidence>
<dbReference type="GO" id="GO:0051536">
    <property type="term" value="F:iron-sulfur cluster binding"/>
    <property type="evidence" value="ECO:0007669"/>
    <property type="project" value="InterPro"/>
</dbReference>
<dbReference type="InterPro" id="IPR027980">
    <property type="entry name" value="RACo_C"/>
</dbReference>
<sequence>MLYVTSGKQTHSYPIHAGATLAQNLFAAGLYQGRPLCAGLGACGRCRVLYLSDPPAPDDVEVNVLSTRQLTAGWRLSCRHLPVPGTSIRIAHDSLTTPASGDDVSLYTESWDRLAIDIGTTAIKWQGVQPGSSTLHYGHLLNPQVGAGADVMARMAFAQLGPAMSLCLQQCLITSIERLVGRKDISRPAVVVTGNSVMIYSLLGRSFQGLAASPYALTYAGGAMATLTRQHASSSLQVYIPPLLAPFVGADIACGLAHILGHYPVSELFPFILADFGTNGEFVLALGPDNYWVTSVAMGPALEGIGLTRGKIASSGVCTGFTLTRDGLCPAGGSIGHGISGTGYLSLVSLLRRTGVLDDTGLFTRPGHLVGQRIENMVQHNASGKALVLEGKTILTGRDVEEILKLKASCNYALKSLLGHGRLRTNAVRKVFVSGALGGNLRPLELVDLGFFPTSWEKKICLAGNTALKGAWDLLVDKDARTRVQGLQGHVQSLDLPAQDDFARGYVAKMRFGYC</sequence>
<accession>A0A194ADV5</accession>
<organism evidence="3 4">
    <name type="scientific">Desulfoplanes formicivorans</name>
    <dbReference type="NCBI Taxonomy" id="1592317"/>
    <lineage>
        <taxon>Bacteria</taxon>
        <taxon>Pseudomonadati</taxon>
        <taxon>Thermodesulfobacteriota</taxon>
        <taxon>Desulfovibrionia</taxon>
        <taxon>Desulfovibrionales</taxon>
        <taxon>Desulfoplanaceae</taxon>
        <taxon>Desulfoplanes</taxon>
    </lineage>
</organism>
<reference evidence="4" key="1">
    <citation type="submission" date="2016-06" db="EMBL/GenBank/DDBJ databases">
        <title>Draft genome sequence of Desulfoplanes formicivorans strain Pf12B.</title>
        <authorList>
            <person name="Watanabe M."/>
            <person name="Kojima H."/>
            <person name="Fukui M."/>
        </authorList>
    </citation>
    <scope>NUCLEOTIDE SEQUENCE [LARGE SCALE GENOMIC DNA]</scope>
    <source>
        <strain evidence="4">Pf12B</strain>
    </source>
</reference>
<keyword evidence="4" id="KW-1185">Reference proteome</keyword>
<dbReference type="InterPro" id="IPR012675">
    <property type="entry name" value="Beta-grasp_dom_sf"/>
</dbReference>
<comment type="caution">
    <text evidence="3">The sequence shown here is derived from an EMBL/GenBank/DDBJ whole genome shotgun (WGS) entry which is preliminary data.</text>
</comment>
<dbReference type="Gene3D" id="3.30.420.480">
    <property type="entry name" value="Domain of unknown function (DUF4445)"/>
    <property type="match status" value="1"/>
</dbReference>
<feature type="domain" description="RACo C-terminal" evidence="1">
    <location>
        <begin position="272"/>
        <end position="512"/>
    </location>
</feature>
<evidence type="ECO:0000259" key="1">
    <source>
        <dbReference type="Pfam" id="PF14574"/>
    </source>
</evidence>
<dbReference type="PANTHER" id="PTHR42895">
    <property type="entry name" value="IRON-SULFUR CLUSTER-BINDING PROTEIN-RELATED"/>
    <property type="match status" value="1"/>
</dbReference>
<dbReference type="CDD" id="cd00207">
    <property type="entry name" value="fer2"/>
    <property type="match status" value="1"/>
</dbReference>
<dbReference type="RefSeq" id="WP_176724131.1">
    <property type="nucleotide sequence ID" value="NZ_BDFE01000004.1"/>
</dbReference>
<dbReference type="Pfam" id="PF14574">
    <property type="entry name" value="RACo_C_ter"/>
    <property type="match status" value="1"/>
</dbReference>
<dbReference type="SUPFAM" id="SSF54292">
    <property type="entry name" value="2Fe-2S ferredoxin-like"/>
    <property type="match status" value="1"/>
</dbReference>
<gene>
    <name evidence="3" type="ORF">DPF_0203</name>
</gene>
<dbReference type="PANTHER" id="PTHR42895:SF2">
    <property type="entry name" value="IRON-SULFUR CLUSTER PROTEIN"/>
    <property type="match status" value="1"/>
</dbReference>
<dbReference type="Proteomes" id="UP000095200">
    <property type="component" value="Unassembled WGS sequence"/>
</dbReference>
<dbReference type="InterPro" id="IPR036010">
    <property type="entry name" value="2Fe-2S_ferredoxin-like_sf"/>
</dbReference>
<dbReference type="InterPro" id="IPR001041">
    <property type="entry name" value="2Fe-2S_ferredoxin-type"/>
</dbReference>
<evidence type="ECO:0000313" key="4">
    <source>
        <dbReference type="Proteomes" id="UP000095200"/>
    </source>
</evidence>
<dbReference type="InterPro" id="IPR042259">
    <property type="entry name" value="Raco-like_middle_sf"/>
</dbReference>